<keyword evidence="8" id="KW-1185">Reference proteome</keyword>
<feature type="transmembrane region" description="Helical" evidence="5">
    <location>
        <begin position="87"/>
        <end position="113"/>
    </location>
</feature>
<feature type="domain" description="GtrA/DPMS transmembrane" evidence="6">
    <location>
        <begin position="27"/>
        <end position="147"/>
    </location>
</feature>
<keyword evidence="2 5" id="KW-0812">Transmembrane</keyword>
<organism evidence="7 8">
    <name type="scientific">Tahibacter soli</name>
    <dbReference type="NCBI Taxonomy" id="2983605"/>
    <lineage>
        <taxon>Bacteria</taxon>
        <taxon>Pseudomonadati</taxon>
        <taxon>Pseudomonadota</taxon>
        <taxon>Gammaproteobacteria</taxon>
        <taxon>Lysobacterales</taxon>
        <taxon>Rhodanobacteraceae</taxon>
        <taxon>Tahibacter</taxon>
    </lineage>
</organism>
<dbReference type="GO" id="GO:0016020">
    <property type="term" value="C:membrane"/>
    <property type="evidence" value="ECO:0007669"/>
    <property type="project" value="UniProtKB-SubCell"/>
</dbReference>
<feature type="transmembrane region" description="Helical" evidence="5">
    <location>
        <begin position="125"/>
        <end position="145"/>
    </location>
</feature>
<keyword evidence="3 5" id="KW-1133">Transmembrane helix</keyword>
<comment type="caution">
    <text evidence="7">The sequence shown here is derived from an EMBL/GenBank/DDBJ whole genome shotgun (WGS) entry which is preliminary data.</text>
</comment>
<dbReference type="Pfam" id="PF04138">
    <property type="entry name" value="GtrA_DPMS_TM"/>
    <property type="match status" value="1"/>
</dbReference>
<proteinExistence type="predicted"/>
<reference evidence="7" key="1">
    <citation type="submission" date="2023-02" db="EMBL/GenBank/DDBJ databases">
        <title>Tahibacter soli sp. nov. isolated from soil.</title>
        <authorList>
            <person name="Baek J.H."/>
            <person name="Lee J.K."/>
            <person name="Choi D.G."/>
            <person name="Jeon C.O."/>
        </authorList>
    </citation>
    <scope>NUCLEOTIDE SEQUENCE</scope>
    <source>
        <strain evidence="7">BL</strain>
    </source>
</reference>
<feature type="transmembrane region" description="Helical" evidence="5">
    <location>
        <begin position="25"/>
        <end position="46"/>
    </location>
</feature>
<evidence type="ECO:0000313" key="8">
    <source>
        <dbReference type="Proteomes" id="UP001139971"/>
    </source>
</evidence>
<evidence type="ECO:0000259" key="6">
    <source>
        <dbReference type="Pfam" id="PF04138"/>
    </source>
</evidence>
<dbReference type="RefSeq" id="WP_263544592.1">
    <property type="nucleotide sequence ID" value="NZ_JAOVZO020000001.1"/>
</dbReference>
<evidence type="ECO:0000256" key="3">
    <source>
        <dbReference type="ARBA" id="ARBA00022989"/>
    </source>
</evidence>
<evidence type="ECO:0000313" key="7">
    <source>
        <dbReference type="EMBL" id="MDC8011098.1"/>
    </source>
</evidence>
<name>A0A9X4BGI0_9GAMM</name>
<protein>
    <submittedName>
        <fullName evidence="7">GtrA family protein</fullName>
    </submittedName>
</protein>
<dbReference type="AlphaFoldDB" id="A0A9X4BGI0"/>
<gene>
    <name evidence="7" type="ORF">OD750_000900</name>
</gene>
<dbReference type="Proteomes" id="UP001139971">
    <property type="component" value="Unassembled WGS sequence"/>
</dbReference>
<evidence type="ECO:0000256" key="5">
    <source>
        <dbReference type="SAM" id="Phobius"/>
    </source>
</evidence>
<dbReference type="EMBL" id="JAOVZO020000001">
    <property type="protein sequence ID" value="MDC8011098.1"/>
    <property type="molecule type" value="Genomic_DNA"/>
</dbReference>
<dbReference type="InterPro" id="IPR007267">
    <property type="entry name" value="GtrA_DPMS_TM"/>
</dbReference>
<evidence type="ECO:0000256" key="2">
    <source>
        <dbReference type="ARBA" id="ARBA00022692"/>
    </source>
</evidence>
<dbReference type="GO" id="GO:0000271">
    <property type="term" value="P:polysaccharide biosynthetic process"/>
    <property type="evidence" value="ECO:0007669"/>
    <property type="project" value="InterPro"/>
</dbReference>
<accession>A0A9X4BGI0</accession>
<sequence>MERPPRDDAASRESPRGLAGASPQFFKFVAVSGVAAATNFFSRMLFSLVAPYPVAIVLAYCLGMTVAFSLNRWLVFSESTNSLRKQMVFFVLVNLFGLAQTLVVSLVLAHWLLPWLGVTTYVEEIAHAVGIAVPTVSSYLGHKYLSFRRH</sequence>
<evidence type="ECO:0000256" key="1">
    <source>
        <dbReference type="ARBA" id="ARBA00004141"/>
    </source>
</evidence>
<feature type="transmembrane region" description="Helical" evidence="5">
    <location>
        <begin position="52"/>
        <end position="75"/>
    </location>
</feature>
<comment type="subcellular location">
    <subcellularLocation>
        <location evidence="1">Membrane</location>
        <topology evidence="1">Multi-pass membrane protein</topology>
    </subcellularLocation>
</comment>
<keyword evidence="4 5" id="KW-0472">Membrane</keyword>
<evidence type="ECO:0000256" key="4">
    <source>
        <dbReference type="ARBA" id="ARBA00023136"/>
    </source>
</evidence>